<comment type="caution">
    <text evidence="6">The sequence shown here is derived from an EMBL/GenBank/DDBJ whole genome shotgun (WGS) entry which is preliminary data.</text>
</comment>
<keyword evidence="5" id="KW-1133">Transmembrane helix</keyword>
<feature type="repeat" description="PPR" evidence="3">
    <location>
        <begin position="295"/>
        <end position="329"/>
    </location>
</feature>
<sequence length="511" mass="58004">MKSSNRVTAFLGNILIPLFLPFYDFTFLWVFHTFTSLIQQLISLSPVLSRHVTSVSVMQTTCSTESPKERKDRKSSGLISTKHQVDPKRELSRILRTDAAVKSIERKANSEKYNTLWPKAVLEALDDAVKENRWQSALKIFSLLRKQHWYEPRCKTYTKLFKLLGNCKQPEQASLLFELLLSEGLKPTIDVYTSLISVYGKCSLLEKAFATLEYMKSVSDCTPDVFTFTVLISCCCKLARFDLVNRVLLEMSYLGVRCSTVTYNTILDGYGKAGLFEEMENVLADMIEDGDSLPDVFTLNSIIGSYGNGGNIRKMESWYNRFQLMGVEPDITTFNVLILSFGKAGMYKKMSSVMDYMEKRFFSPTVVTYNIVIETFGKAGRIEKMEDVFRKMKYRGVKPNSITYCSLVDAYSKAGLVGKIDSVLRQVVNSDVVLDTVFFNCIINAYGEAGDLATMKELYIQMEERKCKPDKITFATMVKTYAAHGIFDAVRELEKQMISTCESSGKKRLMG</sequence>
<dbReference type="InterPro" id="IPR011990">
    <property type="entry name" value="TPR-like_helical_dom_sf"/>
</dbReference>
<keyword evidence="5" id="KW-0472">Membrane</keyword>
<dbReference type="NCBIfam" id="TIGR00756">
    <property type="entry name" value="PPR"/>
    <property type="match status" value="8"/>
</dbReference>
<evidence type="ECO:0000313" key="7">
    <source>
        <dbReference type="Proteomes" id="UP000712600"/>
    </source>
</evidence>
<keyword evidence="5" id="KW-0812">Transmembrane</keyword>
<gene>
    <name evidence="6" type="ORF">F2Q69_00061726</name>
</gene>
<dbReference type="PROSITE" id="PS51375">
    <property type="entry name" value="PPR"/>
    <property type="match status" value="7"/>
</dbReference>
<feature type="repeat" description="PPR" evidence="3">
    <location>
        <begin position="330"/>
        <end position="364"/>
    </location>
</feature>
<feature type="region of interest" description="Disordered" evidence="4">
    <location>
        <begin position="61"/>
        <end position="85"/>
    </location>
</feature>
<name>A0A8S9RHG0_BRACR</name>
<dbReference type="Pfam" id="PF01535">
    <property type="entry name" value="PPR"/>
    <property type="match status" value="1"/>
</dbReference>
<evidence type="ECO:0000313" key="6">
    <source>
        <dbReference type="EMBL" id="KAF3571932.1"/>
    </source>
</evidence>
<comment type="similarity">
    <text evidence="1">Belongs to the PPR family. P subfamily.</text>
</comment>
<evidence type="ECO:0000256" key="4">
    <source>
        <dbReference type="SAM" id="MobiDB-lite"/>
    </source>
</evidence>
<dbReference type="PANTHER" id="PTHR47936:SF1">
    <property type="entry name" value="PENTATRICOPEPTIDE REPEAT-CONTAINING PROTEIN GUN1, CHLOROPLASTIC"/>
    <property type="match status" value="1"/>
</dbReference>
<protein>
    <recommendedName>
        <fullName evidence="8">Pentacotripeptide-repeat region of PRORP domain-containing protein</fullName>
    </recommendedName>
</protein>
<proteinExistence type="inferred from homology"/>
<dbReference type="Pfam" id="PF13041">
    <property type="entry name" value="PPR_2"/>
    <property type="match status" value="4"/>
</dbReference>
<accession>A0A8S9RHG0</accession>
<evidence type="ECO:0008006" key="8">
    <source>
        <dbReference type="Google" id="ProtNLM"/>
    </source>
</evidence>
<feature type="compositionally biased region" description="Basic and acidic residues" evidence="4">
    <location>
        <begin position="66"/>
        <end position="75"/>
    </location>
</feature>
<feature type="transmembrane region" description="Helical" evidence="5">
    <location>
        <begin position="7"/>
        <end position="31"/>
    </location>
</feature>
<dbReference type="Proteomes" id="UP000712600">
    <property type="component" value="Unassembled WGS sequence"/>
</dbReference>
<keyword evidence="2" id="KW-0677">Repeat</keyword>
<dbReference type="PANTHER" id="PTHR47936">
    <property type="entry name" value="PPR_LONG DOMAIN-CONTAINING PROTEIN"/>
    <property type="match status" value="1"/>
</dbReference>
<dbReference type="EMBL" id="QGKX02000095">
    <property type="protein sequence ID" value="KAF3571932.1"/>
    <property type="molecule type" value="Genomic_DNA"/>
</dbReference>
<dbReference type="Gene3D" id="1.25.40.10">
    <property type="entry name" value="Tetratricopeptide repeat domain"/>
    <property type="match status" value="4"/>
</dbReference>
<organism evidence="6 7">
    <name type="scientific">Brassica cretica</name>
    <name type="common">Mustard</name>
    <dbReference type="NCBI Taxonomy" id="69181"/>
    <lineage>
        <taxon>Eukaryota</taxon>
        <taxon>Viridiplantae</taxon>
        <taxon>Streptophyta</taxon>
        <taxon>Embryophyta</taxon>
        <taxon>Tracheophyta</taxon>
        <taxon>Spermatophyta</taxon>
        <taxon>Magnoliopsida</taxon>
        <taxon>eudicotyledons</taxon>
        <taxon>Gunneridae</taxon>
        <taxon>Pentapetalae</taxon>
        <taxon>rosids</taxon>
        <taxon>malvids</taxon>
        <taxon>Brassicales</taxon>
        <taxon>Brassicaceae</taxon>
        <taxon>Brassiceae</taxon>
        <taxon>Brassica</taxon>
    </lineage>
</organism>
<feature type="repeat" description="PPR" evidence="3">
    <location>
        <begin position="365"/>
        <end position="399"/>
    </location>
</feature>
<feature type="repeat" description="PPR" evidence="3">
    <location>
        <begin position="259"/>
        <end position="293"/>
    </location>
</feature>
<feature type="repeat" description="PPR" evidence="3">
    <location>
        <begin position="224"/>
        <end position="258"/>
    </location>
</feature>
<reference evidence="6" key="1">
    <citation type="submission" date="2019-12" db="EMBL/GenBank/DDBJ databases">
        <title>Genome sequencing and annotation of Brassica cretica.</title>
        <authorList>
            <person name="Studholme D.J."/>
            <person name="Sarris P."/>
        </authorList>
    </citation>
    <scope>NUCLEOTIDE SEQUENCE</scope>
    <source>
        <strain evidence="6">PFS-109/04</strain>
        <tissue evidence="6">Leaf</tissue>
    </source>
</reference>
<dbReference type="InterPro" id="IPR002885">
    <property type="entry name" value="PPR_rpt"/>
</dbReference>
<evidence type="ECO:0000256" key="5">
    <source>
        <dbReference type="SAM" id="Phobius"/>
    </source>
</evidence>
<evidence type="ECO:0000256" key="1">
    <source>
        <dbReference type="ARBA" id="ARBA00007626"/>
    </source>
</evidence>
<dbReference type="AlphaFoldDB" id="A0A8S9RHG0"/>
<feature type="repeat" description="PPR" evidence="3">
    <location>
        <begin position="435"/>
        <end position="469"/>
    </location>
</feature>
<evidence type="ECO:0000256" key="2">
    <source>
        <dbReference type="ARBA" id="ARBA00022737"/>
    </source>
</evidence>
<evidence type="ECO:0000256" key="3">
    <source>
        <dbReference type="PROSITE-ProRule" id="PRU00708"/>
    </source>
</evidence>
<feature type="repeat" description="PPR" evidence="3">
    <location>
        <begin position="400"/>
        <end position="434"/>
    </location>
</feature>